<dbReference type="PANTHER" id="PTHR47165:SF4">
    <property type="entry name" value="OS03G0429900 PROTEIN"/>
    <property type="match status" value="1"/>
</dbReference>
<evidence type="ECO:0000256" key="1">
    <source>
        <dbReference type="ARBA" id="ARBA00005690"/>
    </source>
</evidence>
<gene>
    <name evidence="8" type="ORF">HanXRQr2_Chr06g0274411</name>
</gene>
<evidence type="ECO:0000259" key="7">
    <source>
        <dbReference type="Pfam" id="PF08646"/>
    </source>
</evidence>
<accession>A0A9K3NKL7</accession>
<dbReference type="Pfam" id="PF08646">
    <property type="entry name" value="Rep_fac-A_C"/>
    <property type="match status" value="1"/>
</dbReference>
<sequence>MACKSISSITAGDGAEPIEIRVIRKWLSFVYKEEYCFLFVDREGTAIEAIGSKRDKAFLDAKLVLQSCYRVTNYLSARARQSHNVVPRAATIKLGRGTHFTPIDDSAFPTNYFNFLPFNRLRDREGNHFLLTDYIGRFDTITSDGPTKTNKRLMKLLVEDDSENFIEVALWEEVANTVNKEALIQEPFPCIIAITSLKVSEFNYLQMKSTAPTHIYINPDIEEASSLATRFKERYTAISINQRNLVTLRELAEKDPSTNSERKFTCVASIISFTQGRTWYYKGCVKCNKKLTPKSAALACENHPDVEQPKLLYCLCATIADTTGTATVTLFDEAMNSLVQTRCEELIIQQGYTDPYVIPDKIEAFKGVTKTFHLQFNNRPQSGSSQYIVNNVSDHTNIPDEEKNAVTTLTVSEDPQQHMMSTPVSEAATISPITLAEEQNDALTIPPVSDDPQQQTISTPVSKAATISPITPPNMCVHKRQLLNSPDEDSKKMKSANAPKSKQD</sequence>
<keyword evidence="9" id="KW-1185">Reference proteome</keyword>
<proteinExistence type="inferred from homology"/>
<keyword evidence="4" id="KW-0862">Zinc</keyword>
<keyword evidence="3" id="KW-0863">Zinc-finger</keyword>
<evidence type="ECO:0000313" key="8">
    <source>
        <dbReference type="EMBL" id="KAF5803689.1"/>
    </source>
</evidence>
<dbReference type="SUPFAM" id="SSF50249">
    <property type="entry name" value="Nucleic acid-binding proteins"/>
    <property type="match status" value="2"/>
</dbReference>
<keyword evidence="5" id="KW-0238">DNA-binding</keyword>
<keyword evidence="2" id="KW-0479">Metal-binding</keyword>
<dbReference type="Proteomes" id="UP000215914">
    <property type="component" value="Unassembled WGS sequence"/>
</dbReference>
<feature type="compositionally biased region" description="Polar residues" evidence="6">
    <location>
        <begin position="451"/>
        <end position="461"/>
    </location>
</feature>
<evidence type="ECO:0000256" key="6">
    <source>
        <dbReference type="SAM" id="MobiDB-lite"/>
    </source>
</evidence>
<dbReference type="GO" id="GO:0003677">
    <property type="term" value="F:DNA binding"/>
    <property type="evidence" value="ECO:0007669"/>
    <property type="project" value="UniProtKB-KW"/>
</dbReference>
<evidence type="ECO:0000256" key="5">
    <source>
        <dbReference type="ARBA" id="ARBA00023125"/>
    </source>
</evidence>
<dbReference type="Gene3D" id="2.40.50.140">
    <property type="entry name" value="Nucleic acid-binding proteins"/>
    <property type="match status" value="2"/>
</dbReference>
<comment type="similarity">
    <text evidence="1">Belongs to the replication factor A protein 1 family.</text>
</comment>
<reference evidence="8" key="1">
    <citation type="journal article" date="2017" name="Nature">
        <title>The sunflower genome provides insights into oil metabolism, flowering and Asterid evolution.</title>
        <authorList>
            <person name="Badouin H."/>
            <person name="Gouzy J."/>
            <person name="Grassa C.J."/>
            <person name="Murat F."/>
            <person name="Staton S.E."/>
            <person name="Cottret L."/>
            <person name="Lelandais-Briere C."/>
            <person name="Owens G.L."/>
            <person name="Carrere S."/>
            <person name="Mayjonade B."/>
            <person name="Legrand L."/>
            <person name="Gill N."/>
            <person name="Kane N.C."/>
            <person name="Bowers J.E."/>
            <person name="Hubner S."/>
            <person name="Bellec A."/>
            <person name="Berard A."/>
            <person name="Berges H."/>
            <person name="Blanchet N."/>
            <person name="Boniface M.C."/>
            <person name="Brunel D."/>
            <person name="Catrice O."/>
            <person name="Chaidir N."/>
            <person name="Claudel C."/>
            <person name="Donnadieu C."/>
            <person name="Faraut T."/>
            <person name="Fievet G."/>
            <person name="Helmstetter N."/>
            <person name="King M."/>
            <person name="Knapp S.J."/>
            <person name="Lai Z."/>
            <person name="Le Paslier M.C."/>
            <person name="Lippi Y."/>
            <person name="Lorenzon L."/>
            <person name="Mandel J.R."/>
            <person name="Marage G."/>
            <person name="Marchand G."/>
            <person name="Marquand E."/>
            <person name="Bret-Mestries E."/>
            <person name="Morien E."/>
            <person name="Nambeesan S."/>
            <person name="Nguyen T."/>
            <person name="Pegot-Espagnet P."/>
            <person name="Pouilly N."/>
            <person name="Raftis F."/>
            <person name="Sallet E."/>
            <person name="Schiex T."/>
            <person name="Thomas J."/>
            <person name="Vandecasteele C."/>
            <person name="Vares D."/>
            <person name="Vear F."/>
            <person name="Vautrin S."/>
            <person name="Crespi M."/>
            <person name="Mangin B."/>
            <person name="Burke J.M."/>
            <person name="Salse J."/>
            <person name="Munos S."/>
            <person name="Vincourt P."/>
            <person name="Rieseberg L.H."/>
            <person name="Langlade N.B."/>
        </authorList>
    </citation>
    <scope>NUCLEOTIDE SEQUENCE</scope>
    <source>
        <tissue evidence="8">Leaves</tissue>
    </source>
</reference>
<dbReference type="PANTHER" id="PTHR47165">
    <property type="entry name" value="OS03G0429900 PROTEIN"/>
    <property type="match status" value="1"/>
</dbReference>
<evidence type="ECO:0000313" key="9">
    <source>
        <dbReference type="Proteomes" id="UP000215914"/>
    </source>
</evidence>
<dbReference type="OrthoDB" id="1752136at2759"/>
<protein>
    <submittedName>
        <fullName evidence="8">Nucleic acid-binding, replication factor A</fullName>
    </submittedName>
</protein>
<dbReference type="GO" id="GO:0008270">
    <property type="term" value="F:zinc ion binding"/>
    <property type="evidence" value="ECO:0007669"/>
    <property type="project" value="UniProtKB-KW"/>
</dbReference>
<dbReference type="InterPro" id="IPR013955">
    <property type="entry name" value="Rep_factor-A_C"/>
</dbReference>
<evidence type="ECO:0000256" key="3">
    <source>
        <dbReference type="ARBA" id="ARBA00022771"/>
    </source>
</evidence>
<reference evidence="8" key="2">
    <citation type="submission" date="2020-06" db="EMBL/GenBank/DDBJ databases">
        <title>Helianthus annuus Genome sequencing and assembly Release 2.</title>
        <authorList>
            <person name="Gouzy J."/>
            <person name="Langlade N."/>
            <person name="Munos S."/>
        </authorList>
    </citation>
    <scope>NUCLEOTIDE SEQUENCE</scope>
    <source>
        <tissue evidence="8">Leaves</tissue>
    </source>
</reference>
<dbReference type="Gramene" id="mRNA:HanXRQr2_Chr06g0274411">
    <property type="protein sequence ID" value="mRNA:HanXRQr2_Chr06g0274411"/>
    <property type="gene ID" value="HanXRQr2_Chr06g0274411"/>
</dbReference>
<dbReference type="AlphaFoldDB" id="A0A9K3NKL7"/>
<evidence type="ECO:0000256" key="2">
    <source>
        <dbReference type="ARBA" id="ARBA00022723"/>
    </source>
</evidence>
<comment type="caution">
    <text evidence="8">The sequence shown here is derived from an EMBL/GenBank/DDBJ whole genome shotgun (WGS) entry which is preliminary data.</text>
</comment>
<name>A0A9K3NKL7_HELAN</name>
<evidence type="ECO:0000256" key="4">
    <source>
        <dbReference type="ARBA" id="ARBA00022833"/>
    </source>
</evidence>
<dbReference type="CDD" id="cd04476">
    <property type="entry name" value="RPA1_DBD_C"/>
    <property type="match status" value="1"/>
</dbReference>
<dbReference type="InterPro" id="IPR047192">
    <property type="entry name" value="Euk_RPA1_DBD_C"/>
</dbReference>
<feature type="region of interest" description="Disordered" evidence="6">
    <location>
        <begin position="444"/>
        <end position="504"/>
    </location>
</feature>
<dbReference type="EMBL" id="MNCJ02000321">
    <property type="protein sequence ID" value="KAF5803689.1"/>
    <property type="molecule type" value="Genomic_DNA"/>
</dbReference>
<organism evidence="8 9">
    <name type="scientific">Helianthus annuus</name>
    <name type="common">Common sunflower</name>
    <dbReference type="NCBI Taxonomy" id="4232"/>
    <lineage>
        <taxon>Eukaryota</taxon>
        <taxon>Viridiplantae</taxon>
        <taxon>Streptophyta</taxon>
        <taxon>Embryophyta</taxon>
        <taxon>Tracheophyta</taxon>
        <taxon>Spermatophyta</taxon>
        <taxon>Magnoliopsida</taxon>
        <taxon>eudicotyledons</taxon>
        <taxon>Gunneridae</taxon>
        <taxon>Pentapetalae</taxon>
        <taxon>asterids</taxon>
        <taxon>campanulids</taxon>
        <taxon>Asterales</taxon>
        <taxon>Asteraceae</taxon>
        <taxon>Asteroideae</taxon>
        <taxon>Heliantheae alliance</taxon>
        <taxon>Heliantheae</taxon>
        <taxon>Helianthus</taxon>
    </lineage>
</organism>
<feature type="domain" description="Replication factor A C-terminal" evidence="7">
    <location>
        <begin position="265"/>
        <end position="378"/>
    </location>
</feature>
<dbReference type="InterPro" id="IPR012340">
    <property type="entry name" value="NA-bd_OB-fold"/>
</dbReference>